<feature type="transmembrane region" description="Helical" evidence="3">
    <location>
        <begin position="444"/>
        <end position="462"/>
    </location>
</feature>
<evidence type="ECO:0000313" key="6">
    <source>
        <dbReference type="Proteomes" id="UP000501705"/>
    </source>
</evidence>
<dbReference type="RefSeq" id="WP_167461448.1">
    <property type="nucleotide sequence ID" value="NZ_CP046171.1"/>
</dbReference>
<dbReference type="AlphaFoldDB" id="A0A6G9XN72"/>
<sequence>MPAWALLTKAKGRSWESNEGYPDVLGSEYVYDSAVGNHRQVAVGDVVVLRSSETVYGISRIDRIDTESTVKTRLLCPNCGKTGFDRRTSIKPIFRCGSCQHTFDTPNKAEVPIVRYRAGYAQRWHPLDGELTSKQIEPALDNAKQSAIRRCDLDILAGILDGIGVRIPDPVDTSTTSAHSGPASDVNVTAVGDEINATDSATVWKRATVSIPAISDDETLGPDLLGIAPDARALAALLASKNLITPLAVALYGEWGVGKTFFMNQIQAYIDAFTSSDPEGTVFQPGVQHVVFRAWHYERGDLMASLHQHIFETLDLPPETPAEKLQKAHDRVVALAESVATARTQVVAIEGEIDRLGARIETVRIRHEAELESLKSVRPEDIWSAATDGDALRSQFETAAQQMKISEAVDSVRELRDSADEIVAQWSRIRLLGTPSAPRRTSPLLGGLLAGLFVLILTLILAKVGPDDYHAVATSVGWFAAAIAGVATGLSKLSKLISKILAPAERVQRCIARRVQNKKIDQAVELADLEKEVAQKRSELAEACRAKVDALKELDEARRERDDLKPSIVLQRFIADRAATVEYEENLGVTTRILRDLRNLCQHLSDAIAEPEARTKRVVLYIDDLDRCSTKTVVAVLEAVHLFLGLPHFVVVMGVAPRSLDRSLRACHPELLESGDCAPTPSDYLEKIFQLTFTLPPMSPEGCRAILREVVDRNDGPIPRSGSTEVLPDDQINEVPGPDETDSAGDLPGTSADGVTTEQDSPAGHFDAMPDELLTESLALSESDREILDLVAPLVATTPRRAKRFVTVYTVVRARLSAEPHDPAALAVLVAALLGAPETLGCALRHCDAATETAESFGNWAESIQYPSVATLEGSRVAAFLAKADRLLDLPMETVLANRHQVLPYTIGITNNPPLPGNESDDPADGGDLEVQPFDPDSRAEPAIPVWVSR</sequence>
<organism evidence="5 6">
    <name type="scientific">Nocardia brasiliensis</name>
    <dbReference type="NCBI Taxonomy" id="37326"/>
    <lineage>
        <taxon>Bacteria</taxon>
        <taxon>Bacillati</taxon>
        <taxon>Actinomycetota</taxon>
        <taxon>Actinomycetes</taxon>
        <taxon>Mycobacteriales</taxon>
        <taxon>Nocardiaceae</taxon>
        <taxon>Nocardia</taxon>
    </lineage>
</organism>
<proteinExistence type="predicted"/>
<reference evidence="5 6" key="1">
    <citation type="journal article" date="2019" name="ACS Chem. Biol.">
        <title>Identification and Mobilization of a Cryptic Antibiotic Biosynthesis Gene Locus from a Human-Pathogenic Nocardia Isolate.</title>
        <authorList>
            <person name="Herisse M."/>
            <person name="Ishida K."/>
            <person name="Porter J.L."/>
            <person name="Howden B."/>
            <person name="Hertweck C."/>
            <person name="Stinear T.P."/>
            <person name="Pidot S.J."/>
        </authorList>
    </citation>
    <scope>NUCLEOTIDE SEQUENCE [LARGE SCALE GENOMIC DNA]</scope>
    <source>
        <strain evidence="5 6">AUSMDU00024985</strain>
    </source>
</reference>
<dbReference type="EMBL" id="CP046171">
    <property type="protein sequence ID" value="QIS02349.1"/>
    <property type="molecule type" value="Genomic_DNA"/>
</dbReference>
<dbReference type="PANTHER" id="PTHR22674">
    <property type="entry name" value="NTPASE, KAP FAMILY P-LOOP DOMAIN-CONTAINING 1"/>
    <property type="match status" value="1"/>
</dbReference>
<dbReference type="InterPro" id="IPR027417">
    <property type="entry name" value="P-loop_NTPase"/>
</dbReference>
<feature type="compositionally biased region" description="Acidic residues" evidence="2">
    <location>
        <begin position="919"/>
        <end position="928"/>
    </location>
</feature>
<feature type="coiled-coil region" evidence="1">
    <location>
        <begin position="512"/>
        <end position="560"/>
    </location>
</feature>
<dbReference type="Proteomes" id="UP000501705">
    <property type="component" value="Chromosome"/>
</dbReference>
<feature type="region of interest" description="Disordered" evidence="2">
    <location>
        <begin position="907"/>
        <end position="950"/>
    </location>
</feature>
<accession>A0A6G9XN72</accession>
<evidence type="ECO:0000313" key="5">
    <source>
        <dbReference type="EMBL" id="QIS02349.1"/>
    </source>
</evidence>
<dbReference type="PANTHER" id="PTHR22674:SF6">
    <property type="entry name" value="NTPASE KAP FAMILY P-LOOP DOMAIN-CONTAINING PROTEIN 1"/>
    <property type="match status" value="1"/>
</dbReference>
<keyword evidence="3" id="KW-1133">Transmembrane helix</keyword>
<feature type="domain" description="KAP NTPase" evidence="4">
    <location>
        <begin position="231"/>
        <end position="813"/>
    </location>
</feature>
<dbReference type="InterPro" id="IPR011646">
    <property type="entry name" value="KAP_P-loop"/>
</dbReference>
<feature type="compositionally biased region" description="Acidic residues" evidence="2">
    <location>
        <begin position="727"/>
        <end position="743"/>
    </location>
</feature>
<dbReference type="Pfam" id="PF07693">
    <property type="entry name" value="KAP_NTPase"/>
    <property type="match status" value="1"/>
</dbReference>
<evidence type="ECO:0000256" key="3">
    <source>
        <dbReference type="SAM" id="Phobius"/>
    </source>
</evidence>
<dbReference type="SUPFAM" id="SSF52540">
    <property type="entry name" value="P-loop containing nucleoside triphosphate hydrolases"/>
    <property type="match status" value="1"/>
</dbReference>
<keyword evidence="1" id="KW-0175">Coiled coil</keyword>
<dbReference type="InterPro" id="IPR052754">
    <property type="entry name" value="NTPase_KAP_P-loop"/>
</dbReference>
<feature type="transmembrane region" description="Helical" evidence="3">
    <location>
        <begin position="469"/>
        <end position="490"/>
    </location>
</feature>
<gene>
    <name evidence="5" type="ORF">F5X71_08450</name>
</gene>
<name>A0A6G9XN72_NOCBR</name>
<evidence type="ECO:0000259" key="4">
    <source>
        <dbReference type="Pfam" id="PF07693"/>
    </source>
</evidence>
<protein>
    <recommendedName>
        <fullName evidence="4">KAP NTPase domain-containing protein</fullName>
    </recommendedName>
</protein>
<evidence type="ECO:0000256" key="2">
    <source>
        <dbReference type="SAM" id="MobiDB-lite"/>
    </source>
</evidence>
<evidence type="ECO:0000256" key="1">
    <source>
        <dbReference type="SAM" id="Coils"/>
    </source>
</evidence>
<feature type="region of interest" description="Disordered" evidence="2">
    <location>
        <begin position="714"/>
        <end position="768"/>
    </location>
</feature>
<keyword evidence="3" id="KW-0812">Transmembrane</keyword>
<keyword evidence="3" id="KW-0472">Membrane</keyword>